<dbReference type="Pfam" id="PF14559">
    <property type="entry name" value="TPR_19"/>
    <property type="match status" value="1"/>
</dbReference>
<keyword evidence="1" id="KW-0802">TPR repeat</keyword>
<dbReference type="PANTHER" id="PTHR46540:SF1">
    <property type="entry name" value="TETRATRICOPEPTIDE REPEAT PROTEIN 12"/>
    <property type="match status" value="1"/>
</dbReference>
<feature type="compositionally biased region" description="Basic and acidic residues" evidence="2">
    <location>
        <begin position="43"/>
        <end position="53"/>
    </location>
</feature>
<name>A0ABD0K5F6_9CAEN</name>
<organism evidence="3 4">
    <name type="scientific">Batillaria attramentaria</name>
    <dbReference type="NCBI Taxonomy" id="370345"/>
    <lineage>
        <taxon>Eukaryota</taxon>
        <taxon>Metazoa</taxon>
        <taxon>Spiralia</taxon>
        <taxon>Lophotrochozoa</taxon>
        <taxon>Mollusca</taxon>
        <taxon>Gastropoda</taxon>
        <taxon>Caenogastropoda</taxon>
        <taxon>Sorbeoconcha</taxon>
        <taxon>Cerithioidea</taxon>
        <taxon>Batillariidae</taxon>
        <taxon>Batillaria</taxon>
    </lineage>
</organism>
<accession>A0ABD0K5F6</accession>
<dbReference type="InterPro" id="IPR011989">
    <property type="entry name" value="ARM-like"/>
</dbReference>
<feature type="repeat" description="TPR" evidence="1">
    <location>
        <begin position="186"/>
        <end position="219"/>
    </location>
</feature>
<dbReference type="InterPro" id="IPR016024">
    <property type="entry name" value="ARM-type_fold"/>
</dbReference>
<keyword evidence="4" id="KW-1185">Reference proteome</keyword>
<reference evidence="3 4" key="1">
    <citation type="journal article" date="2023" name="Sci. Data">
        <title>Genome assembly of the Korean intertidal mud-creeper Batillaria attramentaria.</title>
        <authorList>
            <person name="Patra A.K."/>
            <person name="Ho P.T."/>
            <person name="Jun S."/>
            <person name="Lee S.J."/>
            <person name="Kim Y."/>
            <person name="Won Y.J."/>
        </authorList>
    </citation>
    <scope>NUCLEOTIDE SEQUENCE [LARGE SCALE GENOMIC DNA]</scope>
    <source>
        <strain evidence="3">Wonlab-2016</strain>
    </source>
</reference>
<dbReference type="EMBL" id="JACVVK020000244">
    <property type="protein sequence ID" value="KAK7482484.1"/>
    <property type="molecule type" value="Genomic_DNA"/>
</dbReference>
<feature type="region of interest" description="Disordered" evidence="2">
    <location>
        <begin position="43"/>
        <end position="86"/>
    </location>
</feature>
<comment type="caution">
    <text evidence="3">The sequence shown here is derived from an EMBL/GenBank/DDBJ whole genome shotgun (WGS) entry which is preliminary data.</text>
</comment>
<sequence length="716" mass="79588">MASNAAKDVEAFLHKVEEIETIVKGLNSGDEGRLKDAMQKADEYIKSQKAKPEGEEEERDLPQTTTGFSKTVINRSNPADDGAGAGNMEYTDQKAFMAALEADAKERSEKRRMREKEAQIIKELGNQAFKEHNFEKALEYYNQAIEKVRDNCVLYTNRAQTHIKLGQYQEALRDCDWALRASPQYIKAYVHMGRAHLALKQYQQARDSYTKVTQIDPKKECLVQEYIGEVDRVEAADSAEQKARELFAAGDAEAQGMAEVMERIQKPDQLPMYYSGGFRVLANLVSKEENQAQFRTQKGIQLLQDHSLVNRCMSASPHSLTKEERDVLTAMFDLMSTACKGNDANQEQLLKQEGSAEQMLQLLMVSPRGKGKALKMAILRLLFTVSQTAHGRTLIVTYFDLHRMLSTLFDLVQANASYTELAAAVLNNLSLEKKFRSFVRDKVEDILPPFEALLKDTHSKSGVVSLCISTVMNLTNDKTVRLNLASRRSLWQAGEELVRASTSSDSDLLEAALGLLVNITTEPTDTLREFGQRVCAHCRSILPTESNDDAVTHRALTVMGNILPHSIPAVEWICDHGGTALLLEYVKCDKHTPVKHSLKGLTALTQINDSARRTVVEKDGVTTLTQLLSSADEGIVGNAALCLSHCTQVAGVCSSLAQTDIIKELLVLARDGKKPAVQQNCAILIAKLASGDARNLERLRELHGIEILHSCMKHVR</sequence>
<dbReference type="Gene3D" id="1.25.10.10">
    <property type="entry name" value="Leucine-rich Repeat Variant"/>
    <property type="match status" value="2"/>
</dbReference>
<dbReference type="InterPro" id="IPR011990">
    <property type="entry name" value="TPR-like_helical_dom_sf"/>
</dbReference>
<feature type="repeat" description="TPR" evidence="1">
    <location>
        <begin position="118"/>
        <end position="151"/>
    </location>
</feature>
<dbReference type="AlphaFoldDB" id="A0ABD0K5F6"/>
<dbReference type="InterPro" id="IPR043195">
    <property type="entry name" value="TTC12"/>
</dbReference>
<evidence type="ECO:0000313" key="4">
    <source>
        <dbReference type="Proteomes" id="UP001519460"/>
    </source>
</evidence>
<dbReference type="SUPFAM" id="SSF48452">
    <property type="entry name" value="TPR-like"/>
    <property type="match status" value="1"/>
</dbReference>
<evidence type="ECO:0000256" key="2">
    <source>
        <dbReference type="SAM" id="MobiDB-lite"/>
    </source>
</evidence>
<protein>
    <recommendedName>
        <fullName evidence="5">Protein unc-45 homolog B</fullName>
    </recommendedName>
</protein>
<proteinExistence type="predicted"/>
<dbReference type="Gene3D" id="1.25.40.10">
    <property type="entry name" value="Tetratricopeptide repeat domain"/>
    <property type="match status" value="1"/>
</dbReference>
<dbReference type="SUPFAM" id="SSF48371">
    <property type="entry name" value="ARM repeat"/>
    <property type="match status" value="1"/>
</dbReference>
<dbReference type="SMART" id="SM00028">
    <property type="entry name" value="TPR"/>
    <property type="match status" value="3"/>
</dbReference>
<evidence type="ECO:0000256" key="1">
    <source>
        <dbReference type="PROSITE-ProRule" id="PRU00339"/>
    </source>
</evidence>
<dbReference type="Proteomes" id="UP001519460">
    <property type="component" value="Unassembled WGS sequence"/>
</dbReference>
<gene>
    <name evidence="3" type="ORF">BaRGS_00026301</name>
</gene>
<dbReference type="InterPro" id="IPR019734">
    <property type="entry name" value="TPR_rpt"/>
</dbReference>
<evidence type="ECO:0000313" key="3">
    <source>
        <dbReference type="EMBL" id="KAK7482484.1"/>
    </source>
</evidence>
<evidence type="ECO:0008006" key="5">
    <source>
        <dbReference type="Google" id="ProtNLM"/>
    </source>
</evidence>
<dbReference type="PANTHER" id="PTHR46540">
    <property type="entry name" value="TETRATRICOPEPTIDE REPEAT PROTEIN 12"/>
    <property type="match status" value="1"/>
</dbReference>
<dbReference type="PROSITE" id="PS50005">
    <property type="entry name" value="TPR"/>
    <property type="match status" value="2"/>
</dbReference>
<feature type="compositionally biased region" description="Polar residues" evidence="2">
    <location>
        <begin position="62"/>
        <end position="77"/>
    </location>
</feature>